<organism evidence="2 3">
    <name type="scientific">Peronospora matthiolae</name>
    <dbReference type="NCBI Taxonomy" id="2874970"/>
    <lineage>
        <taxon>Eukaryota</taxon>
        <taxon>Sar</taxon>
        <taxon>Stramenopiles</taxon>
        <taxon>Oomycota</taxon>
        <taxon>Peronosporomycetes</taxon>
        <taxon>Peronosporales</taxon>
        <taxon>Peronosporaceae</taxon>
        <taxon>Peronospora</taxon>
    </lineage>
</organism>
<keyword evidence="1" id="KW-1133">Transmembrane helix</keyword>
<keyword evidence="1" id="KW-0812">Transmembrane</keyword>
<keyword evidence="1" id="KW-0472">Membrane</keyword>
<dbReference type="Proteomes" id="UP001162060">
    <property type="component" value="Unassembled WGS sequence"/>
</dbReference>
<evidence type="ECO:0000313" key="3">
    <source>
        <dbReference type="Proteomes" id="UP001162060"/>
    </source>
</evidence>
<name>A0AAV1VP56_9STRA</name>
<evidence type="ECO:0000313" key="2">
    <source>
        <dbReference type="EMBL" id="CAK7948086.1"/>
    </source>
</evidence>
<proteinExistence type="predicted"/>
<sequence>MLRDTAVQLCIVPVSVCALWIQHAIVFAPVWNQTCRFMPPNWATSVVDLNLNSDNLRYYKLLEGDVFHDRVLLRDPGEQLLLRDLPAW</sequence>
<dbReference type="EMBL" id="CAKLBY020000392">
    <property type="protein sequence ID" value="CAK7948086.1"/>
    <property type="molecule type" value="Genomic_DNA"/>
</dbReference>
<dbReference type="AlphaFoldDB" id="A0AAV1VP56"/>
<accession>A0AAV1VP56</accession>
<protein>
    <recommendedName>
        <fullName evidence="4">Secreted protein</fullName>
    </recommendedName>
</protein>
<evidence type="ECO:0000256" key="1">
    <source>
        <dbReference type="SAM" id="Phobius"/>
    </source>
</evidence>
<comment type="caution">
    <text evidence="2">The sequence shown here is derived from an EMBL/GenBank/DDBJ whole genome shotgun (WGS) entry which is preliminary data.</text>
</comment>
<gene>
    <name evidence="2" type="ORF">PM001_LOCUS33236</name>
</gene>
<reference evidence="2" key="1">
    <citation type="submission" date="2024-01" db="EMBL/GenBank/DDBJ databases">
        <authorList>
            <person name="Webb A."/>
        </authorList>
    </citation>
    <scope>NUCLEOTIDE SEQUENCE</scope>
    <source>
        <strain evidence="2">Pm1</strain>
    </source>
</reference>
<feature type="transmembrane region" description="Helical" evidence="1">
    <location>
        <begin position="6"/>
        <end position="31"/>
    </location>
</feature>
<evidence type="ECO:0008006" key="4">
    <source>
        <dbReference type="Google" id="ProtNLM"/>
    </source>
</evidence>